<dbReference type="InterPro" id="IPR038318">
    <property type="entry name" value="KdpD_sf"/>
</dbReference>
<feature type="coiled-coil region" evidence="13">
    <location>
        <begin position="254"/>
        <end position="281"/>
    </location>
</feature>
<feature type="transmembrane region" description="Helical" evidence="14">
    <location>
        <begin position="17"/>
        <end position="34"/>
    </location>
</feature>
<evidence type="ECO:0000256" key="12">
    <source>
        <dbReference type="ARBA" id="ARBA00023136"/>
    </source>
</evidence>
<dbReference type="SMART" id="SM00387">
    <property type="entry name" value="HATPase_c"/>
    <property type="match status" value="1"/>
</dbReference>
<evidence type="ECO:0000259" key="15">
    <source>
        <dbReference type="PROSITE" id="PS50109"/>
    </source>
</evidence>
<dbReference type="CDD" id="cd16917">
    <property type="entry name" value="HATPase_UhpB-NarQ-NarX-like"/>
    <property type="match status" value="1"/>
</dbReference>
<keyword evidence="9" id="KW-0067">ATP-binding</keyword>
<keyword evidence="12 14" id="KW-0472">Membrane</keyword>
<feature type="transmembrane region" description="Helical" evidence="14">
    <location>
        <begin position="41"/>
        <end position="58"/>
    </location>
</feature>
<evidence type="ECO:0000256" key="8">
    <source>
        <dbReference type="ARBA" id="ARBA00022777"/>
    </source>
</evidence>
<dbReference type="Pfam" id="PF13493">
    <property type="entry name" value="DUF4118"/>
    <property type="match status" value="1"/>
</dbReference>
<keyword evidence="7" id="KW-0547">Nucleotide-binding</keyword>
<keyword evidence="11" id="KW-0902">Two-component regulatory system</keyword>
<dbReference type="Proteomes" id="UP000219612">
    <property type="component" value="Unassembled WGS sequence"/>
</dbReference>
<dbReference type="SMART" id="SM00065">
    <property type="entry name" value="GAF"/>
    <property type="match status" value="1"/>
</dbReference>
<dbReference type="SUPFAM" id="SSF55781">
    <property type="entry name" value="GAF domain-like"/>
    <property type="match status" value="2"/>
</dbReference>
<dbReference type="GO" id="GO:0016020">
    <property type="term" value="C:membrane"/>
    <property type="evidence" value="ECO:0007669"/>
    <property type="project" value="UniProtKB-SubCell"/>
</dbReference>
<dbReference type="GO" id="GO:0000155">
    <property type="term" value="F:phosphorelay sensor kinase activity"/>
    <property type="evidence" value="ECO:0007669"/>
    <property type="project" value="InterPro"/>
</dbReference>
<evidence type="ECO:0000256" key="10">
    <source>
        <dbReference type="ARBA" id="ARBA00022989"/>
    </source>
</evidence>
<dbReference type="GO" id="GO:0046983">
    <property type="term" value="F:protein dimerization activity"/>
    <property type="evidence" value="ECO:0007669"/>
    <property type="project" value="InterPro"/>
</dbReference>
<dbReference type="GO" id="GO:0005524">
    <property type="term" value="F:ATP binding"/>
    <property type="evidence" value="ECO:0007669"/>
    <property type="project" value="UniProtKB-KW"/>
</dbReference>
<organism evidence="16 17">
    <name type="scientific">Paractinoplanes atraurantiacus</name>
    <dbReference type="NCBI Taxonomy" id="1036182"/>
    <lineage>
        <taxon>Bacteria</taxon>
        <taxon>Bacillati</taxon>
        <taxon>Actinomycetota</taxon>
        <taxon>Actinomycetes</taxon>
        <taxon>Micromonosporales</taxon>
        <taxon>Micromonosporaceae</taxon>
        <taxon>Paractinoplanes</taxon>
    </lineage>
</organism>
<dbReference type="InterPro" id="IPR003594">
    <property type="entry name" value="HATPase_dom"/>
</dbReference>
<evidence type="ECO:0000256" key="3">
    <source>
        <dbReference type="ARBA" id="ARBA00012438"/>
    </source>
</evidence>
<evidence type="ECO:0000256" key="5">
    <source>
        <dbReference type="ARBA" id="ARBA00022679"/>
    </source>
</evidence>
<dbReference type="Gene3D" id="3.30.565.10">
    <property type="entry name" value="Histidine kinase-like ATPase, C-terminal domain"/>
    <property type="match status" value="1"/>
</dbReference>
<gene>
    <name evidence="16" type="ORF">SAMN05421748_12928</name>
</gene>
<evidence type="ECO:0000313" key="17">
    <source>
        <dbReference type="Proteomes" id="UP000219612"/>
    </source>
</evidence>
<evidence type="ECO:0000256" key="1">
    <source>
        <dbReference type="ARBA" id="ARBA00000085"/>
    </source>
</evidence>
<dbReference type="PROSITE" id="PS50109">
    <property type="entry name" value="HIS_KIN"/>
    <property type="match status" value="1"/>
</dbReference>
<evidence type="ECO:0000256" key="11">
    <source>
        <dbReference type="ARBA" id="ARBA00023012"/>
    </source>
</evidence>
<evidence type="ECO:0000256" key="14">
    <source>
        <dbReference type="SAM" id="Phobius"/>
    </source>
</evidence>
<keyword evidence="4" id="KW-0597">Phosphoprotein</keyword>
<dbReference type="InterPro" id="IPR011712">
    <property type="entry name" value="Sig_transdc_His_kin_sub3_dim/P"/>
</dbReference>
<dbReference type="EMBL" id="OBDY01000029">
    <property type="protein sequence ID" value="SNY65980.1"/>
    <property type="molecule type" value="Genomic_DNA"/>
</dbReference>
<keyword evidence="5" id="KW-0808">Transferase</keyword>
<evidence type="ECO:0000256" key="4">
    <source>
        <dbReference type="ARBA" id="ARBA00022553"/>
    </source>
</evidence>
<evidence type="ECO:0000313" key="16">
    <source>
        <dbReference type="EMBL" id="SNY65980.1"/>
    </source>
</evidence>
<comment type="subcellular location">
    <subcellularLocation>
        <location evidence="2">Membrane</location>
        <topology evidence="2">Multi-pass membrane protein</topology>
    </subcellularLocation>
</comment>
<dbReference type="Gene3D" id="1.20.120.620">
    <property type="entry name" value="Backbone structure of the membrane domain of e. Coli histidine kinase receptor kdpd"/>
    <property type="match status" value="1"/>
</dbReference>
<dbReference type="PANTHER" id="PTHR24421">
    <property type="entry name" value="NITRATE/NITRITE SENSOR PROTEIN NARX-RELATED"/>
    <property type="match status" value="1"/>
</dbReference>
<keyword evidence="6 14" id="KW-0812">Transmembrane</keyword>
<evidence type="ECO:0000256" key="13">
    <source>
        <dbReference type="SAM" id="Coils"/>
    </source>
</evidence>
<dbReference type="Gene3D" id="3.30.450.40">
    <property type="match status" value="2"/>
</dbReference>
<dbReference type="InterPro" id="IPR050482">
    <property type="entry name" value="Sensor_HK_TwoCompSys"/>
</dbReference>
<dbReference type="InterPro" id="IPR005467">
    <property type="entry name" value="His_kinase_dom"/>
</dbReference>
<dbReference type="PANTHER" id="PTHR24421:SF10">
    <property type="entry name" value="NITRATE_NITRITE SENSOR PROTEIN NARQ"/>
    <property type="match status" value="1"/>
</dbReference>
<keyword evidence="10 14" id="KW-1133">Transmembrane helix</keyword>
<accession>A0A285K0A2</accession>
<feature type="domain" description="Histidine kinase" evidence="15">
    <location>
        <begin position="523"/>
        <end position="605"/>
    </location>
</feature>
<keyword evidence="8" id="KW-0418">Kinase</keyword>
<dbReference type="Pfam" id="PF02518">
    <property type="entry name" value="HATPase_c"/>
    <property type="match status" value="1"/>
</dbReference>
<dbReference type="Pfam" id="PF13185">
    <property type="entry name" value="GAF_2"/>
    <property type="match status" value="1"/>
</dbReference>
<evidence type="ECO:0000256" key="7">
    <source>
        <dbReference type="ARBA" id="ARBA00022741"/>
    </source>
</evidence>
<dbReference type="EC" id="2.7.13.3" evidence="3"/>
<dbReference type="InterPro" id="IPR003018">
    <property type="entry name" value="GAF"/>
</dbReference>
<reference evidence="16 17" key="1">
    <citation type="submission" date="2017-09" db="EMBL/GenBank/DDBJ databases">
        <authorList>
            <person name="Ehlers B."/>
            <person name="Leendertz F.H."/>
        </authorList>
    </citation>
    <scope>NUCLEOTIDE SEQUENCE [LARGE SCALE GENOMIC DNA]</scope>
    <source>
        <strain evidence="16 17">CGMCC 4.6857</strain>
    </source>
</reference>
<dbReference type="SUPFAM" id="SSF55874">
    <property type="entry name" value="ATPase domain of HSP90 chaperone/DNA topoisomerase II/histidine kinase"/>
    <property type="match status" value="1"/>
</dbReference>
<name>A0A285K0A2_9ACTN</name>
<evidence type="ECO:0000256" key="6">
    <source>
        <dbReference type="ARBA" id="ARBA00022692"/>
    </source>
</evidence>
<proteinExistence type="predicted"/>
<evidence type="ECO:0000256" key="2">
    <source>
        <dbReference type="ARBA" id="ARBA00004141"/>
    </source>
</evidence>
<evidence type="ECO:0000256" key="9">
    <source>
        <dbReference type="ARBA" id="ARBA00022840"/>
    </source>
</evidence>
<dbReference type="AlphaFoldDB" id="A0A285K0A2"/>
<sequence length="606" mass="64467">MVVAVISTYLRDHVPTVHAPLLGVVLLAIVLVLARTVGIMYALPVGVAAVQAFDWYFLPPLRVLNDTSLIVLGLFISTATIVSTVATVATRRAVESERARGDLAGEQAALRRVATLVAAQAKPSEVFTAIADELAGLIGAEGTFVARHDDDTVTVAASYGLLTDEMPVDRRLALSADTSYLMRTAIESGEPIKRSGEPFRTGPFHDIIGRLGLGAAIATPVTVGGRQWGVIVAATTQPDFAPGTEARICDFMELAATAIANTQAEQQLRELAETQASLRRLALLIAQGEAPERVFTAVTAEVLRHFGGGHARLVRYELDGTVTLLAGDPWDGDALAATVRETGRAARVDDTLVGVPIHVNGRLWGMFVVGRGDQELPADTESRMTEYTDLVATAVADAQSRADLQSSRARIVAAADEARRRIERDLHDGAQQRLVALALRLRGLGMGVEGETRREVTDVAGDLMTVIDELRELSRGIHPAVLSDSGLRPALRALARRSPLPVEVEVRLDDRLPSAVEVGAYYVVSEMVTNAAKHSGASVVEVTVDVDDEVLRLVVRDDGAGGADPTRGTGLLGLKDRIEALGGTFDVRSPAGGGTTVTCRVPLTRH</sequence>
<comment type="catalytic activity">
    <reaction evidence="1">
        <text>ATP + protein L-histidine = ADP + protein N-phospho-L-histidine.</text>
        <dbReference type="EC" id="2.7.13.3"/>
    </reaction>
</comment>
<dbReference type="InterPro" id="IPR029016">
    <property type="entry name" value="GAF-like_dom_sf"/>
</dbReference>
<dbReference type="Pfam" id="PF07730">
    <property type="entry name" value="HisKA_3"/>
    <property type="match status" value="1"/>
</dbReference>
<protein>
    <recommendedName>
        <fullName evidence="3">histidine kinase</fullName>
        <ecNumber evidence="3">2.7.13.3</ecNumber>
    </recommendedName>
</protein>
<dbReference type="InterPro" id="IPR025201">
    <property type="entry name" value="KdpD_TM"/>
</dbReference>
<keyword evidence="13" id="KW-0175">Coiled coil</keyword>
<keyword evidence="17" id="KW-1185">Reference proteome</keyword>
<dbReference type="InterPro" id="IPR036890">
    <property type="entry name" value="HATPase_C_sf"/>
</dbReference>
<feature type="transmembrane region" description="Helical" evidence="14">
    <location>
        <begin position="70"/>
        <end position="90"/>
    </location>
</feature>